<dbReference type="Pfam" id="PF14392">
    <property type="entry name" value="zf-CCHC_4"/>
    <property type="match status" value="1"/>
</dbReference>
<evidence type="ECO:0008006" key="5">
    <source>
        <dbReference type="Google" id="ProtNLM"/>
    </source>
</evidence>
<dbReference type="Pfam" id="PF14111">
    <property type="entry name" value="DUF4283"/>
    <property type="match status" value="1"/>
</dbReference>
<protein>
    <recommendedName>
        <fullName evidence="5">DUF4283 domain-containing protein</fullName>
    </recommendedName>
</protein>
<organism evidence="3 4">
    <name type="scientific">Gossypium klotzschianum</name>
    <dbReference type="NCBI Taxonomy" id="34286"/>
    <lineage>
        <taxon>Eukaryota</taxon>
        <taxon>Viridiplantae</taxon>
        <taxon>Streptophyta</taxon>
        <taxon>Embryophyta</taxon>
        <taxon>Tracheophyta</taxon>
        <taxon>Spermatophyta</taxon>
        <taxon>Magnoliopsida</taxon>
        <taxon>eudicotyledons</taxon>
        <taxon>Gunneridae</taxon>
        <taxon>Pentapetalae</taxon>
        <taxon>rosids</taxon>
        <taxon>malvids</taxon>
        <taxon>Malvales</taxon>
        <taxon>Malvaceae</taxon>
        <taxon>Malvoideae</taxon>
        <taxon>Gossypium</taxon>
    </lineage>
</organism>
<evidence type="ECO:0000313" key="3">
    <source>
        <dbReference type="EMBL" id="MBA0643579.1"/>
    </source>
</evidence>
<feature type="domain" description="DUF4283" evidence="1">
    <location>
        <begin position="26"/>
        <end position="87"/>
    </location>
</feature>
<accession>A0A7J8TZM3</accession>
<keyword evidence="4" id="KW-1185">Reference proteome</keyword>
<reference evidence="3 4" key="1">
    <citation type="journal article" date="2019" name="Genome Biol. Evol.">
        <title>Insights into the evolution of the New World diploid cottons (Gossypium, subgenus Houzingenia) based on genome sequencing.</title>
        <authorList>
            <person name="Grover C.E."/>
            <person name="Arick M.A. 2nd"/>
            <person name="Thrash A."/>
            <person name="Conover J.L."/>
            <person name="Sanders W.S."/>
            <person name="Peterson D.G."/>
            <person name="Frelichowski J.E."/>
            <person name="Scheffler J.A."/>
            <person name="Scheffler B.E."/>
            <person name="Wendel J.F."/>
        </authorList>
    </citation>
    <scope>NUCLEOTIDE SEQUENCE [LARGE SCALE GENOMIC DNA]</scope>
    <source>
        <strain evidence="3">57</strain>
        <tissue evidence="3">Leaf</tissue>
    </source>
</reference>
<dbReference type="InterPro" id="IPR025558">
    <property type="entry name" value="DUF4283"/>
</dbReference>
<comment type="caution">
    <text evidence="3">The sequence shown here is derived from an EMBL/GenBank/DDBJ whole genome shotgun (WGS) entry which is preliminary data.</text>
</comment>
<evidence type="ECO:0000259" key="1">
    <source>
        <dbReference type="Pfam" id="PF14111"/>
    </source>
</evidence>
<dbReference type="InterPro" id="IPR025836">
    <property type="entry name" value="Zn_knuckle_CX2CX4HX4C"/>
</dbReference>
<gene>
    <name evidence="3" type="ORF">Goklo_027854</name>
</gene>
<name>A0A7J8TZM3_9ROSI</name>
<dbReference type="OrthoDB" id="10516520at2759"/>
<dbReference type="EMBL" id="JABFAB010000003">
    <property type="protein sequence ID" value="MBA0643579.1"/>
    <property type="molecule type" value="Genomic_DNA"/>
</dbReference>
<evidence type="ECO:0000313" key="4">
    <source>
        <dbReference type="Proteomes" id="UP000593573"/>
    </source>
</evidence>
<evidence type="ECO:0000259" key="2">
    <source>
        <dbReference type="Pfam" id="PF14392"/>
    </source>
</evidence>
<proteinExistence type="predicted"/>
<dbReference type="AlphaFoldDB" id="A0A7J8TZM3"/>
<sequence>DSLANLRIHVVEEEIWAVDEDVEEENTLANVWHPIGGVVISDLGEKRFLFKLFHDVDIDKVIKGAPWTFNNHLLVFLRLLEDEDPMEADREGIPELYENTRLVDVRVPLKRRKKLVTLSGKQFYARFQYEKLTLCCFLCG</sequence>
<feature type="non-terminal residue" evidence="3">
    <location>
        <position position="1"/>
    </location>
</feature>
<dbReference type="Proteomes" id="UP000593573">
    <property type="component" value="Unassembled WGS sequence"/>
</dbReference>
<feature type="domain" description="Zinc knuckle CX2CX4HX4C" evidence="2">
    <location>
        <begin position="103"/>
        <end position="140"/>
    </location>
</feature>